<protein>
    <submittedName>
        <fullName evidence="2">Histone H3</fullName>
    </submittedName>
</protein>
<feature type="region of interest" description="Disordered" evidence="1">
    <location>
        <begin position="1"/>
        <end position="22"/>
    </location>
</feature>
<comment type="caution">
    <text evidence="2">The sequence shown here is derived from an EMBL/GenBank/DDBJ whole genome shotgun (WGS) entry which is preliminary data.</text>
</comment>
<reference evidence="2 3" key="2">
    <citation type="journal article" date="2013" name="Genome Biol. Evol.">
        <title>Genome sequencing of Giardia lamblia genotypes A2 and B isolates (DH and GS) and comparative analysis with the genomes of genotypes A1 and E (WB and Pig).</title>
        <authorList>
            <person name="Adam R.D."/>
            <person name="Dahlstrom E.W."/>
            <person name="Martens C.A."/>
            <person name="Bruno D.P."/>
            <person name="Barbian K.D."/>
            <person name="Ricklefs S.M."/>
            <person name="Hernandez M.M."/>
            <person name="Narla N.P."/>
            <person name="Patel R.B."/>
            <person name="Porcella S.F."/>
            <person name="Nash T.E."/>
        </authorList>
    </citation>
    <scope>NUCLEOTIDE SEQUENCE [LARGE SCALE GENOMIC DNA]</scope>
    <source>
        <strain evidence="2 3">DH</strain>
    </source>
</reference>
<dbReference type="AlphaFoldDB" id="V6T7C9"/>
<gene>
    <name evidence="2" type="ORF">DHA2_154279</name>
</gene>
<sequence>VPVLHEDPLRRGRPDARSTDTGCRALLSGATGIEKDIPLSARRANVLRGGCLPTQRGSGGAAFTTPLSGLQPLLRGGAAP</sequence>
<name>V6T7C9_GIAIN</name>
<proteinExistence type="predicted"/>
<dbReference type="VEuPathDB" id="GiardiaDB:DHA2_154279"/>
<dbReference type="Proteomes" id="UP000018320">
    <property type="component" value="Unassembled WGS sequence"/>
</dbReference>
<feature type="compositionally biased region" description="Basic and acidic residues" evidence="1">
    <location>
        <begin position="1"/>
        <end position="18"/>
    </location>
</feature>
<accession>V6T7C9</accession>
<organism evidence="2 3">
    <name type="scientific">Giardia intestinalis</name>
    <name type="common">Giardia lamblia</name>
    <dbReference type="NCBI Taxonomy" id="5741"/>
    <lineage>
        <taxon>Eukaryota</taxon>
        <taxon>Metamonada</taxon>
        <taxon>Diplomonadida</taxon>
        <taxon>Hexamitidae</taxon>
        <taxon>Giardiinae</taxon>
        <taxon>Giardia</taxon>
    </lineage>
</organism>
<evidence type="ECO:0000313" key="2">
    <source>
        <dbReference type="EMBL" id="ESU34756.1"/>
    </source>
</evidence>
<feature type="non-terminal residue" evidence="2">
    <location>
        <position position="1"/>
    </location>
</feature>
<evidence type="ECO:0000256" key="1">
    <source>
        <dbReference type="SAM" id="MobiDB-lite"/>
    </source>
</evidence>
<dbReference type="EMBL" id="AHGT01000159">
    <property type="protein sequence ID" value="ESU34756.1"/>
    <property type="molecule type" value="Genomic_DNA"/>
</dbReference>
<reference evidence="3" key="1">
    <citation type="submission" date="2012-02" db="EMBL/GenBank/DDBJ databases">
        <title>Genome sequencing of Giardia lamblia Genotypes A2 and B isolates (DH and GS) and comparative analysis with the genomes of Genotypes A1 and E (WB and Pig).</title>
        <authorList>
            <person name="Adam R."/>
            <person name="Dahlstrom E."/>
            <person name="Martens C."/>
            <person name="Bruno D."/>
            <person name="Barbian K."/>
            <person name="Porcella S.F."/>
            <person name="Nash T."/>
        </authorList>
    </citation>
    <scope>NUCLEOTIDE SEQUENCE</scope>
    <source>
        <strain evidence="3">DH</strain>
    </source>
</reference>
<evidence type="ECO:0000313" key="3">
    <source>
        <dbReference type="Proteomes" id="UP000018320"/>
    </source>
</evidence>